<dbReference type="Gene3D" id="3.30.420.10">
    <property type="entry name" value="Ribonuclease H-like superfamily/Ribonuclease H"/>
    <property type="match status" value="1"/>
</dbReference>
<dbReference type="InterPro" id="IPR036397">
    <property type="entry name" value="RNaseH_sf"/>
</dbReference>
<dbReference type="AlphaFoldDB" id="A0A3P7TLS9"/>
<protein>
    <submittedName>
        <fullName evidence="1">Uncharacterized protein</fullName>
    </submittedName>
</protein>
<gene>
    <name evidence="1" type="ORF">HPLM_LOCUS4001</name>
</gene>
<evidence type="ECO:0000313" key="1">
    <source>
        <dbReference type="EMBL" id="VDO22171.1"/>
    </source>
</evidence>
<name>A0A3P7TLS9_HAEPC</name>
<accession>A0A3P7TLS9</accession>
<sequence>MITKNDGVIAGSPAARPADMEGLLGDLYTTSLDRFGAITSDGKMIFLEEGVRVDSKTYLKGVLEKEDMDLSAGLNSSTQLQNGTGLVRNALPRPHLVGQLAPKQTAPNPLYHSVWSVLKTKAYSTKHRSLDAPRATPVEAWEDPDKDYLRVAVDASPRSISACIRKDAISRSRLFL</sequence>
<keyword evidence="2" id="KW-1185">Reference proteome</keyword>
<dbReference type="GO" id="GO:0003676">
    <property type="term" value="F:nucleic acid binding"/>
    <property type="evidence" value="ECO:0007669"/>
    <property type="project" value="InterPro"/>
</dbReference>
<proteinExistence type="predicted"/>
<organism evidence="1 2">
    <name type="scientific">Haemonchus placei</name>
    <name type="common">Barber's pole worm</name>
    <dbReference type="NCBI Taxonomy" id="6290"/>
    <lineage>
        <taxon>Eukaryota</taxon>
        <taxon>Metazoa</taxon>
        <taxon>Ecdysozoa</taxon>
        <taxon>Nematoda</taxon>
        <taxon>Chromadorea</taxon>
        <taxon>Rhabditida</taxon>
        <taxon>Rhabditina</taxon>
        <taxon>Rhabditomorpha</taxon>
        <taxon>Strongyloidea</taxon>
        <taxon>Trichostrongylidae</taxon>
        <taxon>Haemonchus</taxon>
    </lineage>
</organism>
<dbReference type="OrthoDB" id="7951431at2759"/>
<dbReference type="EMBL" id="UZAF01016164">
    <property type="protein sequence ID" value="VDO22171.1"/>
    <property type="molecule type" value="Genomic_DNA"/>
</dbReference>
<dbReference type="Proteomes" id="UP000268014">
    <property type="component" value="Unassembled WGS sequence"/>
</dbReference>
<reference evidence="1 2" key="1">
    <citation type="submission" date="2018-11" db="EMBL/GenBank/DDBJ databases">
        <authorList>
            <consortium name="Pathogen Informatics"/>
        </authorList>
    </citation>
    <scope>NUCLEOTIDE SEQUENCE [LARGE SCALE GENOMIC DNA]</scope>
    <source>
        <strain evidence="1 2">MHpl1</strain>
    </source>
</reference>
<evidence type="ECO:0000313" key="2">
    <source>
        <dbReference type="Proteomes" id="UP000268014"/>
    </source>
</evidence>